<keyword evidence="4" id="KW-1185">Reference proteome</keyword>
<reference evidence="3 4" key="1">
    <citation type="submission" date="2014-06" db="EMBL/GenBank/DDBJ databases">
        <title>Whole Genome Sequences of Three Symbiotic Endozoicomonas Bacteria.</title>
        <authorList>
            <person name="Neave M.J."/>
            <person name="Apprill A."/>
            <person name="Voolstra C.R."/>
        </authorList>
    </citation>
    <scope>NUCLEOTIDE SEQUENCE [LARGE SCALE GENOMIC DNA]</scope>
    <source>
        <strain evidence="3 4">DSM 22380</strain>
    </source>
</reference>
<proteinExistence type="predicted"/>
<organism evidence="3 4">
    <name type="scientific">Endozoicomonas elysicola</name>
    <dbReference type="NCBI Taxonomy" id="305900"/>
    <lineage>
        <taxon>Bacteria</taxon>
        <taxon>Pseudomonadati</taxon>
        <taxon>Pseudomonadota</taxon>
        <taxon>Gammaproteobacteria</taxon>
        <taxon>Oceanospirillales</taxon>
        <taxon>Endozoicomonadaceae</taxon>
        <taxon>Endozoicomonas</taxon>
    </lineage>
</organism>
<dbReference type="GO" id="GO:0016757">
    <property type="term" value="F:glycosyltransferase activity"/>
    <property type="evidence" value="ECO:0007669"/>
    <property type="project" value="InterPro"/>
</dbReference>
<name>A0A081K9L4_9GAMM</name>
<dbReference type="RefSeq" id="WP_020580539.1">
    <property type="nucleotide sequence ID" value="NZ_JOJP01000001.1"/>
</dbReference>
<dbReference type="SUPFAM" id="SSF53756">
    <property type="entry name" value="UDP-Glycosyltransferase/glycogen phosphorylase"/>
    <property type="match status" value="1"/>
</dbReference>
<comment type="caution">
    <text evidence="3">The sequence shown here is derived from an EMBL/GenBank/DDBJ whole genome shotgun (WGS) entry which is preliminary data.</text>
</comment>
<dbReference type="EMBL" id="JOJP01000001">
    <property type="protein sequence ID" value="KEI70840.1"/>
    <property type="molecule type" value="Genomic_DNA"/>
</dbReference>
<dbReference type="PANTHER" id="PTHR12526:SF630">
    <property type="entry name" value="GLYCOSYLTRANSFERASE"/>
    <property type="match status" value="1"/>
</dbReference>
<dbReference type="InterPro" id="IPR028098">
    <property type="entry name" value="Glyco_trans_4-like_N"/>
</dbReference>
<dbReference type="AlphaFoldDB" id="A0A081K9L4"/>
<evidence type="ECO:0000313" key="4">
    <source>
        <dbReference type="Proteomes" id="UP000027997"/>
    </source>
</evidence>
<dbReference type="Proteomes" id="UP000027997">
    <property type="component" value="Unassembled WGS sequence"/>
</dbReference>
<dbReference type="InterPro" id="IPR001296">
    <property type="entry name" value="Glyco_trans_1"/>
</dbReference>
<dbReference type="eggNOG" id="COG0438">
    <property type="taxonomic scope" value="Bacteria"/>
</dbReference>
<feature type="domain" description="Glycosyltransferase subfamily 4-like N-terminal" evidence="2">
    <location>
        <begin position="16"/>
        <end position="172"/>
    </location>
</feature>
<protein>
    <recommendedName>
        <fullName evidence="5">Glycosyl transferase</fullName>
    </recommendedName>
</protein>
<dbReference type="GO" id="GO:1901135">
    <property type="term" value="P:carbohydrate derivative metabolic process"/>
    <property type="evidence" value="ECO:0007669"/>
    <property type="project" value="UniProtKB-ARBA"/>
</dbReference>
<evidence type="ECO:0008006" key="5">
    <source>
        <dbReference type="Google" id="ProtNLM"/>
    </source>
</evidence>
<evidence type="ECO:0000259" key="1">
    <source>
        <dbReference type="Pfam" id="PF00534"/>
    </source>
</evidence>
<evidence type="ECO:0000313" key="3">
    <source>
        <dbReference type="EMBL" id="KEI70840.1"/>
    </source>
</evidence>
<dbReference type="PANTHER" id="PTHR12526">
    <property type="entry name" value="GLYCOSYLTRANSFERASE"/>
    <property type="match status" value="1"/>
</dbReference>
<feature type="domain" description="Glycosyl transferase family 1" evidence="1">
    <location>
        <begin position="183"/>
        <end position="331"/>
    </location>
</feature>
<accession>A0A081K9L4</accession>
<sequence>MNKPLVIAQIVQHLAPGGIETMALDLQRKANTPEAVHIISLEGTRSEAINQWPRIQHLERAHFLNKPSGLSVCTVKKLSQLLNELKVDVIHTHHVGPLLYGGIAAKLAGCDHVHTEHDAWHLNNQKRRWLVSACFHLLRPHVVADAELVATNIRKHIPLSKPSVILNGIDTSHFKPADQVAARHRLNLPADAPIVGCAARFTEVKSHNLLLHAFSKLPATTQLALAGGGELEQKLRALAKRLNIEQRVHFLGVIDDMPGFYHAIDIFCLASKQEGLPLSPLEAQSCQRVVVMTDVGGCREAVDPNSGVLIKPESTQELEAALNRQLRTGVNSEKQASARNFVVENCNLERMIDQYNELYLGRPI</sequence>
<dbReference type="STRING" id="305900.GV64_08830"/>
<dbReference type="Pfam" id="PF00534">
    <property type="entry name" value="Glycos_transf_1"/>
    <property type="match status" value="1"/>
</dbReference>
<dbReference type="Gene3D" id="3.40.50.2000">
    <property type="entry name" value="Glycogen Phosphorylase B"/>
    <property type="match status" value="2"/>
</dbReference>
<gene>
    <name evidence="3" type="ORF">GV64_08830</name>
</gene>
<evidence type="ECO:0000259" key="2">
    <source>
        <dbReference type="Pfam" id="PF13439"/>
    </source>
</evidence>
<dbReference type="Pfam" id="PF13439">
    <property type="entry name" value="Glyco_transf_4"/>
    <property type="match status" value="1"/>
</dbReference>